<sequence length="355" mass="36630">MDANDLASVVTQMISGLATSVGAGVGTAAGEEVSRLVRERLGGSEEGRTALARLDEEPGSGEAQTQLRTVLARSLADDPDFAARVEGAASRNTLHSGRDMTVQTVSVSGSTVKGTINIGPLTITKSPGGYLALGAAVVVLALLIAFGTYGTVRVITLEDSPDTRPTGSTTTPHAGSGPRLEPVMTKNAAKAAMPDQSALPAGWSAAGEPDVVTASEAGYPVDPGGPALSGGTELRGPDYGISLEMEFFETAASAAKKFNRSDILAGWDIDQHSESLEMPKTGDESLAFIDYTPSDYVTGMVTAARIGTVVCQVASWDTAKPADHAAEVFAFTRMCVQRAEQAQQGRTPDAVVVTG</sequence>
<feature type="compositionally biased region" description="Polar residues" evidence="1">
    <location>
        <begin position="163"/>
        <end position="173"/>
    </location>
</feature>
<keyword evidence="2" id="KW-0472">Membrane</keyword>
<feature type="transmembrane region" description="Helical" evidence="2">
    <location>
        <begin position="130"/>
        <end position="152"/>
    </location>
</feature>
<protein>
    <submittedName>
        <fullName evidence="3">Uncharacterized protein</fullName>
    </submittedName>
</protein>
<evidence type="ECO:0000256" key="1">
    <source>
        <dbReference type="SAM" id="MobiDB-lite"/>
    </source>
</evidence>
<dbReference type="EMBL" id="AF164961">
    <property type="protein sequence ID" value="AAF00213.1"/>
    <property type="molecule type" value="Genomic_DNA"/>
</dbReference>
<proteinExistence type="predicted"/>
<reference evidence="3" key="1">
    <citation type="journal article" date="2000" name="Microbiology">
        <title>Two new tailoring enzymes, a glycosyltransferase and an oxygenase, involved in biosynthesis of the angucycline antibiotic urdamycin A in Streptomyces fradiae Tu2717.</title>
        <authorList>
            <person name="Faust B."/>
            <person name="Hoffmeister D."/>
            <person name="Weitnauer G."/>
            <person name="Westrich L."/>
            <person name="Haag S."/>
            <person name="Schneider P."/>
            <person name="Decker H."/>
            <person name="Kunzel E."/>
            <person name="Rohr J."/>
            <person name="Bechthold A."/>
        </authorList>
    </citation>
    <scope>NUCLEOTIDE SEQUENCE</scope>
    <source>
        <strain evidence="3">T#2717</strain>
    </source>
</reference>
<keyword evidence="2" id="KW-1133">Transmembrane helix</keyword>
<name>Q9RPA3_STRFR</name>
<evidence type="ECO:0000313" key="3">
    <source>
        <dbReference type="EMBL" id="AAF00213.1"/>
    </source>
</evidence>
<dbReference type="AlphaFoldDB" id="Q9RPA3"/>
<keyword evidence="2" id="KW-0812">Transmembrane</keyword>
<organism evidence="3">
    <name type="scientific">Streptomyces fradiae</name>
    <name type="common">Streptomyces roseoflavus</name>
    <dbReference type="NCBI Taxonomy" id="1906"/>
    <lineage>
        <taxon>Bacteria</taxon>
        <taxon>Bacillati</taxon>
        <taxon>Actinomycetota</taxon>
        <taxon>Actinomycetes</taxon>
        <taxon>Kitasatosporales</taxon>
        <taxon>Streptomycetaceae</taxon>
        <taxon>Streptomyces</taxon>
    </lineage>
</organism>
<evidence type="ECO:0000256" key="2">
    <source>
        <dbReference type="SAM" id="Phobius"/>
    </source>
</evidence>
<accession>Q9RPA3</accession>
<feature type="region of interest" description="Disordered" evidence="1">
    <location>
        <begin position="159"/>
        <end position="180"/>
    </location>
</feature>